<accession>A0A4U8VRU7</accession>
<reference evidence="2 3" key="1">
    <citation type="submission" date="2019-02" db="EMBL/GenBank/DDBJ databases">
        <authorList>
            <consortium name="Pathogen Informatics"/>
        </authorList>
    </citation>
    <scope>NUCLEOTIDE SEQUENCE [LARGE SCALE GENOMIC DNA]</scope>
    <source>
        <strain evidence="2 3">3012STDY6756504</strain>
    </source>
</reference>
<protein>
    <submittedName>
        <fullName evidence="2">Uncharacterized protein</fullName>
    </submittedName>
</protein>
<name>A0A4U8VRU7_9NOCA</name>
<organism evidence="2 3">
    <name type="scientific">Nocardia cyriacigeorgica</name>
    <dbReference type="NCBI Taxonomy" id="135487"/>
    <lineage>
        <taxon>Bacteria</taxon>
        <taxon>Bacillati</taxon>
        <taxon>Actinomycetota</taxon>
        <taxon>Actinomycetes</taxon>
        <taxon>Mycobacteriales</taxon>
        <taxon>Nocardiaceae</taxon>
        <taxon>Nocardia</taxon>
    </lineage>
</organism>
<evidence type="ECO:0000256" key="1">
    <source>
        <dbReference type="SAM" id="MobiDB-lite"/>
    </source>
</evidence>
<dbReference type="RefSeq" id="WP_130915485.1">
    <property type="nucleotide sequence ID" value="NZ_LR215973.1"/>
</dbReference>
<dbReference type="EMBL" id="LR215973">
    <property type="protein sequence ID" value="VFA96276.1"/>
    <property type="molecule type" value="Genomic_DNA"/>
</dbReference>
<evidence type="ECO:0000313" key="3">
    <source>
        <dbReference type="Proteomes" id="UP000290439"/>
    </source>
</evidence>
<gene>
    <name evidence="2" type="ORF">NCTC10797_00025</name>
</gene>
<proteinExistence type="predicted"/>
<sequence>MTSPTPYDGLSTWKLRLLARIQKTSADHARVLRSGYPEYQRHHGAGDIPIQTWRTHLRAIAADLGEMTAHAAAADIPSRAIGEALAAGARGELWGDSVHTPPALGHGESVVSAHMVDGVASDIWQLEHMAVLRVEHTARGLDARVTAREIGRFDVNMESLRARATVTADAVELPERDRAEIWNRTRDGWQRLAETTVLIYSDTELHERWRTMAWPGLAFEARRDLDTLTATTLGHPPPTREQLIIHASQAIADANASYAPPPPLFGEAIAASVGEDLATHWAADPGFVGEPIDPTPRSEPPGHEL</sequence>
<evidence type="ECO:0000313" key="2">
    <source>
        <dbReference type="EMBL" id="VFA96276.1"/>
    </source>
</evidence>
<dbReference type="AlphaFoldDB" id="A0A4U8VRU7"/>
<dbReference type="Proteomes" id="UP000290439">
    <property type="component" value="Chromosome"/>
</dbReference>
<feature type="region of interest" description="Disordered" evidence="1">
    <location>
        <begin position="284"/>
        <end position="305"/>
    </location>
</feature>